<dbReference type="InterPro" id="IPR011047">
    <property type="entry name" value="Quinoprotein_ADH-like_sf"/>
</dbReference>
<proteinExistence type="predicted"/>
<dbReference type="InterPro" id="IPR036465">
    <property type="entry name" value="vWFA_dom_sf"/>
</dbReference>
<name>A0A1I5T141_9PSED</name>
<reference evidence="3" key="1">
    <citation type="submission" date="2016-10" db="EMBL/GenBank/DDBJ databases">
        <authorList>
            <person name="Varghese N."/>
            <person name="Submissions S."/>
        </authorList>
    </citation>
    <scope>NUCLEOTIDE SEQUENCE [LARGE SCALE GENOMIC DNA]</scope>
    <source>
        <strain evidence="3">DSM 17834</strain>
    </source>
</reference>
<dbReference type="EMBL" id="FOWX01000018">
    <property type="protein sequence ID" value="SFP76762.1"/>
    <property type="molecule type" value="Genomic_DNA"/>
</dbReference>
<evidence type="ECO:0000313" key="2">
    <source>
        <dbReference type="EMBL" id="SFP76762.1"/>
    </source>
</evidence>
<accession>A0A1I5T141</accession>
<dbReference type="Proteomes" id="UP000198784">
    <property type="component" value="Unassembled WGS sequence"/>
</dbReference>
<dbReference type="RefSeq" id="WP_090502140.1">
    <property type="nucleotide sequence ID" value="NZ_FOWX01000018.1"/>
</dbReference>
<evidence type="ECO:0000256" key="1">
    <source>
        <dbReference type="SAM" id="SignalP"/>
    </source>
</evidence>
<sequence length="1044" mass="109270">MKGFWLKSVLGLTALILHCNTYAEDVDLFAGITPPNSGLPNVLLILDNSANWSSGSFASCFYKENGVVAEIPVGPKASNPGKEQGTKMAIEKCALYNAIDALPTEADGGAKFNVGFMLFNESPAANSGGYPRQAFLPLTTANKAVLKAKVAALSIGDDKGNNAAFAKALHEAYLYFKGETPYKGTAGSKWDAAAVAGGKYVSPSANSCGRNHIIFIANGGPGEVTNNEARDLLDGLGGNTTQINYPTSEVSNSDQGNWADEYARYMRGADVSDKDDAQGIITHGIAVTGHSSDGNYPNFIRAMADNGYGSYFAASDVDQLTVAILDTFSQIQAVNSVFASASLPISVSTQGTYLNQVFIGMFRPDADANPRWAGNLKQYKFVADTSGGEFKLFLGDADGASAISTAKTGFLKPCARSFWTPEDPDSYWSFLPQGTCTTINEVVVPNLDRSNSPDGDIVEKGAAGYSLRSGGLTPTTRNIKTCNGCSAGLSLPVMNAANSGLASDLAAWIAGADNTATPEKTGQTAANMRPSVHGDVVHSRPVAVDYGGSTGVVVFYGANDGTLRAINGNQGDTDGNELWSFVAPEHYSKFARLRSNSPELYYPGTPIATATRKDYFFDGPVTAHKDGNNVWVYAAMRRGGSAVYAFDVSAGTNLTDPRLKWKADSATTGLSNIGQTWSAPKVIKAAGYTSVTSSTDGDGVTTTTTNYKPMVIMGGGYDSCEDGTVSSDLNTCTSGAPKGSNVYVLDADTGTVLNSTMVTDRSVVGDITVVTNSSGLAQYAYAADTGGNVYRVNIAGAPSTWTIDPIAALGCDTETCPGGVANRKFLFAPEVVVTSGFNAVLLGSGDREHPLSTDAVTASVNNAFFMIKDDRSADPEVISLDDDVLLEIDANSAGLTADQQSELSGADNKGWYLQYGTAGTIHDKEQVVTSAVVVFGVVTFSTHTPTVASSTSCGSNLGTARVYNMNFLDASPAKGTDRFQVIDGGGLPPSPVSGIVTVCTSDGVCSDVPFLIGGNPNSPVEVDYAPEPSGSAVNKSRVYWNIEQ</sequence>
<dbReference type="Gene3D" id="3.40.50.410">
    <property type="entry name" value="von Willebrand factor, type A domain"/>
    <property type="match status" value="1"/>
</dbReference>
<keyword evidence="1" id="KW-0732">Signal</keyword>
<evidence type="ECO:0000313" key="3">
    <source>
        <dbReference type="Proteomes" id="UP000198784"/>
    </source>
</evidence>
<protein>
    <submittedName>
        <fullName evidence="2">Type IV pilus assembly protein PilY1</fullName>
    </submittedName>
</protein>
<dbReference type="SUPFAM" id="SSF50998">
    <property type="entry name" value="Quinoprotein alcohol dehydrogenase-like"/>
    <property type="match status" value="1"/>
</dbReference>
<feature type="signal peptide" evidence="1">
    <location>
        <begin position="1"/>
        <end position="23"/>
    </location>
</feature>
<feature type="chain" id="PRO_5011722606" evidence="1">
    <location>
        <begin position="24"/>
        <end position="1044"/>
    </location>
</feature>
<dbReference type="STRING" id="289003.SAMN05216190_11840"/>
<gene>
    <name evidence="2" type="ORF">SAMN05216190_11840</name>
</gene>
<dbReference type="OrthoDB" id="7156875at2"/>
<keyword evidence="3" id="KW-1185">Reference proteome</keyword>
<organism evidence="2 3">
    <name type="scientific">Pseudomonas borbori</name>
    <dbReference type="NCBI Taxonomy" id="289003"/>
    <lineage>
        <taxon>Bacteria</taxon>
        <taxon>Pseudomonadati</taxon>
        <taxon>Pseudomonadota</taxon>
        <taxon>Gammaproteobacteria</taxon>
        <taxon>Pseudomonadales</taxon>
        <taxon>Pseudomonadaceae</taxon>
        <taxon>Pseudomonas</taxon>
    </lineage>
</organism>
<dbReference type="AlphaFoldDB" id="A0A1I5T141"/>